<dbReference type="KEGG" id="rha:RHA1_ro08844"/>
<organism evidence="7 8">
    <name type="scientific">Rhodococcus jostii (strain RHA1)</name>
    <dbReference type="NCBI Taxonomy" id="101510"/>
    <lineage>
        <taxon>Bacteria</taxon>
        <taxon>Bacillati</taxon>
        <taxon>Actinomycetota</taxon>
        <taxon>Actinomycetes</taxon>
        <taxon>Mycobacteriales</taxon>
        <taxon>Nocardiaceae</taxon>
        <taxon>Rhodococcus</taxon>
    </lineage>
</organism>
<dbReference type="HOGENOM" id="CLU_019796_1_2_11"/>
<dbReference type="InterPro" id="IPR036291">
    <property type="entry name" value="NAD(P)-bd_dom_sf"/>
</dbReference>
<sequence length="325" mass="34421">MSDIDGMIDAVITEDVWGRAFNDLGTSRSILRAPHAWQDREKLLELGSRSRALVVRNRTQVDRQLIEACPSLRVIARAGVGLDNIDVKCANEAGVVVVAPLGANAISVAEHTIGMALAAVRRTVELDADCRRGGWERTPGRELHGGVWGLLGAGATGRACARLARSLGMSIVAYDPFADAEKLAQEGIELVEHPALVAARADVMSCHLPATRGTAHLINGELLTVMKPTAVLVNVGRGEVVDENALADALETGRLAAAALDVREVEPPLPGRLEKLGNVILTPHIAGITTHSQDRIIEVLADNIAAVLDNRSATAAVGTLREARS</sequence>
<dbReference type="EMBL" id="CP000432">
    <property type="protein sequence ID" value="ABG99888.1"/>
    <property type="molecule type" value="Genomic_DNA"/>
</dbReference>
<evidence type="ECO:0000256" key="1">
    <source>
        <dbReference type="ARBA" id="ARBA00005854"/>
    </source>
</evidence>
<evidence type="ECO:0000313" key="7">
    <source>
        <dbReference type="EMBL" id="ABG99888.1"/>
    </source>
</evidence>
<protein>
    <submittedName>
        <fullName evidence="7">Phosphoglycerate dehydrogenase</fullName>
        <ecNumber evidence="7">1.1.1.95</ecNumber>
    </submittedName>
</protein>
<dbReference type="Gene3D" id="3.40.50.720">
    <property type="entry name" value="NAD(P)-binding Rossmann-like Domain"/>
    <property type="match status" value="2"/>
</dbReference>
<dbReference type="GO" id="GO:0051287">
    <property type="term" value="F:NAD binding"/>
    <property type="evidence" value="ECO:0007669"/>
    <property type="project" value="InterPro"/>
</dbReference>
<keyword evidence="3" id="KW-0520">NAD</keyword>
<evidence type="ECO:0000259" key="6">
    <source>
        <dbReference type="Pfam" id="PF02826"/>
    </source>
</evidence>
<dbReference type="GO" id="GO:0004617">
    <property type="term" value="F:phosphoglycerate dehydrogenase activity"/>
    <property type="evidence" value="ECO:0007669"/>
    <property type="project" value="UniProtKB-EC"/>
</dbReference>
<comment type="similarity">
    <text evidence="1 4">Belongs to the D-isomer specific 2-hydroxyacid dehydrogenase family.</text>
</comment>
<keyword evidence="2 4" id="KW-0560">Oxidoreductase</keyword>
<evidence type="ECO:0000256" key="3">
    <source>
        <dbReference type="ARBA" id="ARBA00023027"/>
    </source>
</evidence>
<proteinExistence type="inferred from homology"/>
<dbReference type="Pfam" id="PF00389">
    <property type="entry name" value="2-Hacid_dh"/>
    <property type="match status" value="1"/>
</dbReference>
<dbReference type="EC" id="1.1.1.95" evidence="7"/>
<dbReference type="PANTHER" id="PTHR42789:SF1">
    <property type="entry name" value="D-ISOMER SPECIFIC 2-HYDROXYACID DEHYDROGENASE FAMILY PROTEIN (AFU_ORTHOLOGUE AFUA_6G10090)"/>
    <property type="match status" value="1"/>
</dbReference>
<dbReference type="PROSITE" id="PS00671">
    <property type="entry name" value="D_2_HYDROXYACID_DH_3"/>
    <property type="match status" value="1"/>
</dbReference>
<dbReference type="CDD" id="cd12173">
    <property type="entry name" value="PGDH_4"/>
    <property type="match status" value="1"/>
</dbReference>
<evidence type="ECO:0000313" key="8">
    <source>
        <dbReference type="Proteomes" id="UP000008710"/>
    </source>
</evidence>
<keyword evidence="7" id="KW-0614">Plasmid</keyword>
<geneLocation type="plasmid" evidence="7 8">
    <name>pRHL1</name>
</geneLocation>
<dbReference type="InterPro" id="IPR006139">
    <property type="entry name" value="D-isomer_2_OHA_DH_cat_dom"/>
</dbReference>
<evidence type="ECO:0000259" key="5">
    <source>
        <dbReference type="Pfam" id="PF00389"/>
    </source>
</evidence>
<dbReference type="PANTHER" id="PTHR42789">
    <property type="entry name" value="D-ISOMER SPECIFIC 2-HYDROXYACID DEHYDROGENASE FAMILY PROTEIN (AFU_ORTHOLOGUE AFUA_6G10090)"/>
    <property type="match status" value="1"/>
</dbReference>
<dbReference type="Pfam" id="PF02826">
    <property type="entry name" value="2-Hacid_dh_C"/>
    <property type="match status" value="1"/>
</dbReference>
<dbReference type="InterPro" id="IPR006140">
    <property type="entry name" value="D-isomer_DH_NAD-bd"/>
</dbReference>
<evidence type="ECO:0000256" key="2">
    <source>
        <dbReference type="ARBA" id="ARBA00023002"/>
    </source>
</evidence>
<dbReference type="Proteomes" id="UP000008710">
    <property type="component" value="Plasmid pRHL1"/>
</dbReference>
<feature type="domain" description="D-isomer specific 2-hydroxyacid dehydrogenase NAD-binding" evidence="6">
    <location>
        <begin position="113"/>
        <end position="286"/>
    </location>
</feature>
<dbReference type="InterPro" id="IPR050857">
    <property type="entry name" value="D-2-hydroxyacid_DH"/>
</dbReference>
<dbReference type="SUPFAM" id="SSF52283">
    <property type="entry name" value="Formate/glycerate dehydrogenase catalytic domain-like"/>
    <property type="match status" value="1"/>
</dbReference>
<dbReference type="InterPro" id="IPR029753">
    <property type="entry name" value="D-isomer_DH_CS"/>
</dbReference>
<reference evidence="8" key="1">
    <citation type="journal article" date="2006" name="Proc. Natl. Acad. Sci. U.S.A.">
        <title>The complete genome of Rhodococcus sp. RHA1 provides insights into a catabolic powerhouse.</title>
        <authorList>
            <person name="McLeod M.P."/>
            <person name="Warren R.L."/>
            <person name="Hsiao W.W.L."/>
            <person name="Araki N."/>
            <person name="Myhre M."/>
            <person name="Fernandes C."/>
            <person name="Miyazawa D."/>
            <person name="Wong W."/>
            <person name="Lillquist A.L."/>
            <person name="Wang D."/>
            <person name="Dosanjh M."/>
            <person name="Hara H."/>
            <person name="Petrescu A."/>
            <person name="Morin R.D."/>
            <person name="Yang G."/>
            <person name="Stott J.M."/>
            <person name="Schein J.E."/>
            <person name="Shin H."/>
            <person name="Smailus D."/>
            <person name="Siddiqui A.S."/>
            <person name="Marra M.A."/>
            <person name="Jones S.J.M."/>
            <person name="Holt R."/>
            <person name="Brinkman F.S.L."/>
            <person name="Miyauchi K."/>
            <person name="Fukuda M."/>
            <person name="Davies J.E."/>
            <person name="Mohn W.W."/>
            <person name="Eltis L.D."/>
        </authorList>
    </citation>
    <scope>NUCLEOTIDE SEQUENCE [LARGE SCALE GENOMIC DNA]</scope>
    <source>
        <strain evidence="8">RHA1</strain>
    </source>
</reference>
<dbReference type="AlphaFoldDB" id="Q0RXU8"/>
<name>Q0RXU8_RHOJR</name>
<feature type="domain" description="D-isomer specific 2-hydroxyacid dehydrogenase catalytic" evidence="5">
    <location>
        <begin position="38"/>
        <end position="317"/>
    </location>
</feature>
<dbReference type="SUPFAM" id="SSF51735">
    <property type="entry name" value="NAD(P)-binding Rossmann-fold domains"/>
    <property type="match status" value="1"/>
</dbReference>
<dbReference type="RefSeq" id="WP_011599567.1">
    <property type="nucleotide sequence ID" value="NC_008269.1"/>
</dbReference>
<gene>
    <name evidence="7" type="primary">serA3</name>
    <name evidence="7" type="ordered locus">RHA1_ro08844</name>
</gene>
<accession>Q0RXU8</accession>
<evidence type="ECO:0000256" key="4">
    <source>
        <dbReference type="RuleBase" id="RU003719"/>
    </source>
</evidence>